<sequence length="58" mass="7028">LCRTDELRRSRFFNSVFVMLTFIDSPLSSAREFEHMHWSACSQSVTFRIKFRRTLRIN</sequence>
<dbReference type="EMBL" id="NIRI02000056">
    <property type="protein sequence ID" value="KAG5446052.1"/>
    <property type="molecule type" value="Genomic_DNA"/>
</dbReference>
<reference evidence="1 2" key="2">
    <citation type="journal article" date="2021" name="Genomics">
        <title>High-quality reference genome for Clonorchis sinensis.</title>
        <authorList>
            <person name="Young N.D."/>
            <person name="Stroehlein A.J."/>
            <person name="Kinkar L."/>
            <person name="Wang T."/>
            <person name="Sohn W.M."/>
            <person name="Chang B.C.H."/>
            <person name="Kaur P."/>
            <person name="Weisz D."/>
            <person name="Dudchenko O."/>
            <person name="Aiden E.L."/>
            <person name="Korhonen P.K."/>
            <person name="Gasser R.B."/>
        </authorList>
    </citation>
    <scope>NUCLEOTIDE SEQUENCE [LARGE SCALE GENOMIC DNA]</scope>
    <source>
        <strain evidence="1">Cs-k2</strain>
    </source>
</reference>
<gene>
    <name evidence="1" type="ORF">CSKR_203365</name>
</gene>
<proteinExistence type="predicted"/>
<dbReference type="Proteomes" id="UP000286415">
    <property type="component" value="Unassembled WGS sequence"/>
</dbReference>
<dbReference type="AlphaFoldDB" id="A0A8T1MAW8"/>
<feature type="non-terminal residue" evidence="1">
    <location>
        <position position="1"/>
    </location>
</feature>
<evidence type="ECO:0000313" key="2">
    <source>
        <dbReference type="Proteomes" id="UP000286415"/>
    </source>
</evidence>
<accession>A0A8T1MAW8</accession>
<evidence type="ECO:0000313" key="1">
    <source>
        <dbReference type="EMBL" id="KAG5446052.1"/>
    </source>
</evidence>
<keyword evidence="2" id="KW-1185">Reference proteome</keyword>
<comment type="caution">
    <text evidence="1">The sequence shown here is derived from an EMBL/GenBank/DDBJ whole genome shotgun (WGS) entry which is preliminary data.</text>
</comment>
<organism evidence="1 2">
    <name type="scientific">Clonorchis sinensis</name>
    <name type="common">Chinese liver fluke</name>
    <dbReference type="NCBI Taxonomy" id="79923"/>
    <lineage>
        <taxon>Eukaryota</taxon>
        <taxon>Metazoa</taxon>
        <taxon>Spiralia</taxon>
        <taxon>Lophotrochozoa</taxon>
        <taxon>Platyhelminthes</taxon>
        <taxon>Trematoda</taxon>
        <taxon>Digenea</taxon>
        <taxon>Opisthorchiida</taxon>
        <taxon>Opisthorchiata</taxon>
        <taxon>Opisthorchiidae</taxon>
        <taxon>Clonorchis</taxon>
    </lineage>
</organism>
<name>A0A8T1MAW8_CLOSI</name>
<reference evidence="1 2" key="1">
    <citation type="journal article" date="2018" name="Biotechnol. Adv.">
        <title>Improved genomic resources and new bioinformatic workflow for the carcinogenic parasite Clonorchis sinensis: Biotechnological implications.</title>
        <authorList>
            <person name="Wang D."/>
            <person name="Korhonen P.K."/>
            <person name="Gasser R.B."/>
            <person name="Young N.D."/>
        </authorList>
    </citation>
    <scope>NUCLEOTIDE SEQUENCE [LARGE SCALE GENOMIC DNA]</scope>
    <source>
        <strain evidence="1">Cs-k2</strain>
    </source>
</reference>
<protein>
    <submittedName>
        <fullName evidence="1">Uncharacterized protein</fullName>
    </submittedName>
</protein>